<dbReference type="InterPro" id="IPR019658">
    <property type="entry name" value="DUF2515"/>
</dbReference>
<protein>
    <submittedName>
        <fullName evidence="1">DUF2515 domain-containing protein</fullName>
    </submittedName>
</protein>
<proteinExistence type="predicted"/>
<evidence type="ECO:0000313" key="1">
    <source>
        <dbReference type="EMBL" id="MFE8702196.1"/>
    </source>
</evidence>
<evidence type="ECO:0000313" key="2">
    <source>
        <dbReference type="Proteomes" id="UP001601059"/>
    </source>
</evidence>
<sequence>MRRIHSYQTLTKREFHLIHQIKERTSTGNLDNISRTEAYFSYYKQHHEIPWAFLASMVSRNAGWNMCDLEGAWFPRVIDPELRKSLFLTYERANWLIFQDAFPQLLLYHYSTKINEPMFHLLKFFHVSSFMEKEWNRFWHHKNIERLMIALIINEQNVIQKPVIKHPIYRKRVFHSFLFYVQDWFHFSTVLFPTCEGELYGASVYGFQSIDNRINLGKRLASILFHPNLYASFYDFSKRTVHTGSRNDYERYLHTRHQRTTPFLRTTYPVIDHHIREFEDWSKKRKVAKKWFAEPVKHKHPIHINDWFEKKQKQLHSSILLKEILT</sequence>
<reference evidence="1 2" key="1">
    <citation type="submission" date="2024-08" db="EMBL/GenBank/DDBJ databases">
        <title>Two novel Cytobacillus novel species.</title>
        <authorList>
            <person name="Liu G."/>
        </authorList>
    </citation>
    <scope>NUCLEOTIDE SEQUENCE [LARGE SCALE GENOMIC DNA]</scope>
    <source>
        <strain evidence="1 2">FJAT-54145</strain>
    </source>
</reference>
<dbReference type="Pfam" id="PF10720">
    <property type="entry name" value="DUF2515"/>
    <property type="match status" value="1"/>
</dbReference>
<gene>
    <name evidence="1" type="ORF">ACFYKX_16480</name>
</gene>
<accession>A0ABW6KDE1</accession>
<dbReference type="RefSeq" id="WP_389362156.1">
    <property type="nucleotide sequence ID" value="NZ_JBIACK010000008.1"/>
</dbReference>
<dbReference type="EMBL" id="JBIACK010000008">
    <property type="protein sequence ID" value="MFE8702196.1"/>
    <property type="molecule type" value="Genomic_DNA"/>
</dbReference>
<organism evidence="1 2">
    <name type="scientific">Cytobacillus spartinae</name>
    <dbReference type="NCBI Taxonomy" id="3299023"/>
    <lineage>
        <taxon>Bacteria</taxon>
        <taxon>Bacillati</taxon>
        <taxon>Bacillota</taxon>
        <taxon>Bacilli</taxon>
        <taxon>Bacillales</taxon>
        <taxon>Bacillaceae</taxon>
        <taxon>Cytobacillus</taxon>
    </lineage>
</organism>
<name>A0ABW6KDE1_9BACI</name>
<comment type="caution">
    <text evidence="1">The sequence shown here is derived from an EMBL/GenBank/DDBJ whole genome shotgun (WGS) entry which is preliminary data.</text>
</comment>
<dbReference type="Proteomes" id="UP001601059">
    <property type="component" value="Unassembled WGS sequence"/>
</dbReference>
<keyword evidence="2" id="KW-1185">Reference proteome</keyword>